<evidence type="ECO:0000313" key="1">
    <source>
        <dbReference type="EMBL" id="AFD27420.1"/>
    </source>
</evidence>
<dbReference type="KEGG" id="dgo:DGo_PB0151"/>
<reference evidence="1 2" key="1">
    <citation type="journal article" date="2012" name="PLoS ONE">
        <title>Genome sequence and transcriptome analysis of the radioresistant bacterium Deinococcus gobiensis: insights into the extreme environmental adaptations.</title>
        <authorList>
            <person name="Yuan M."/>
            <person name="Chen M."/>
            <person name="Zhang W."/>
            <person name="Lu W."/>
            <person name="Wang J."/>
            <person name="Yang M."/>
            <person name="Zhao P."/>
            <person name="Tang R."/>
            <person name="Li X."/>
            <person name="Hao Y."/>
            <person name="Zhou Z."/>
            <person name="Zhan Y."/>
            <person name="Yu H."/>
            <person name="Teng C."/>
            <person name="Yan Y."/>
            <person name="Ping S."/>
            <person name="Wang Y."/>
            <person name="Lin M."/>
        </authorList>
    </citation>
    <scope>NUCLEOTIDE SEQUENCE [LARGE SCALE GENOMIC DNA]</scope>
    <source>
        <strain evidence="2">DSM 21396 / JCM 16679 / CGMCC 1.7299 / I-0</strain>
        <plasmid evidence="1">P2</plasmid>
    </source>
</reference>
<gene>
    <name evidence="1" type="ordered locus">DGo_PB0151</name>
</gene>
<dbReference type="AlphaFoldDB" id="H8H1M3"/>
<accession>H8H1M3</accession>
<proteinExistence type="predicted"/>
<geneLocation type="plasmid" evidence="1 2">
    <name>P2</name>
</geneLocation>
<sequence length="72" mass="8389">MVKVYVYGTHIPSDIPTHELGPFLTEQEARDAVAQLEGKPFAWERTKWGFMTSSRTTRWVTEVRAHLPMDKR</sequence>
<protein>
    <submittedName>
        <fullName evidence="1">Uncharacterized protein</fullName>
    </submittedName>
</protein>
<evidence type="ECO:0000313" key="2">
    <source>
        <dbReference type="Proteomes" id="UP000007575"/>
    </source>
</evidence>
<keyword evidence="2" id="KW-1185">Reference proteome</keyword>
<keyword evidence="1" id="KW-0614">Plasmid</keyword>
<dbReference type="Proteomes" id="UP000007575">
    <property type="component" value="Plasmid P2"/>
</dbReference>
<dbReference type="EMBL" id="CP002193">
    <property type="protein sequence ID" value="AFD27420.1"/>
    <property type="molecule type" value="Genomic_DNA"/>
</dbReference>
<organism evidence="1 2">
    <name type="scientific">Deinococcus gobiensis (strain DSM 21396 / JCM 16679 / CGMCC 1.7299 / I-0)</name>
    <dbReference type="NCBI Taxonomy" id="745776"/>
    <lineage>
        <taxon>Bacteria</taxon>
        <taxon>Thermotogati</taxon>
        <taxon>Deinococcota</taxon>
        <taxon>Deinococci</taxon>
        <taxon>Deinococcales</taxon>
        <taxon>Deinococcaceae</taxon>
        <taxon>Deinococcus</taxon>
    </lineage>
</organism>
<name>H8H1M3_DEIGI</name>
<dbReference type="HOGENOM" id="CLU_2715688_0_0_0"/>